<feature type="transmembrane region" description="Helical" evidence="8">
    <location>
        <begin position="21"/>
        <end position="43"/>
    </location>
</feature>
<evidence type="ECO:0000259" key="9">
    <source>
        <dbReference type="Pfam" id="PF13231"/>
    </source>
</evidence>
<dbReference type="InParanoid" id="D1CA11"/>
<dbReference type="PANTHER" id="PTHR33908">
    <property type="entry name" value="MANNOSYLTRANSFERASE YKCB-RELATED"/>
    <property type="match status" value="1"/>
</dbReference>
<feature type="transmembrane region" description="Helical" evidence="8">
    <location>
        <begin position="382"/>
        <end position="408"/>
    </location>
</feature>
<evidence type="ECO:0000256" key="6">
    <source>
        <dbReference type="ARBA" id="ARBA00022989"/>
    </source>
</evidence>
<gene>
    <name evidence="11" type="ordered locus">Sthe_3254</name>
</gene>
<feature type="transmembrane region" description="Helical" evidence="8">
    <location>
        <begin position="159"/>
        <end position="177"/>
    </location>
</feature>
<reference evidence="11 12" key="2">
    <citation type="journal article" date="2010" name="Stand. Genomic Sci.">
        <title>Complete genome sequence of Desulfohalobium retbaense type strain (HR(100)).</title>
        <authorList>
            <person name="Spring S."/>
            <person name="Nolan M."/>
            <person name="Lapidus A."/>
            <person name="Glavina Del Rio T."/>
            <person name="Copeland A."/>
            <person name="Tice H."/>
            <person name="Cheng J.F."/>
            <person name="Lucas S."/>
            <person name="Land M."/>
            <person name="Chen F."/>
            <person name="Bruce D."/>
            <person name="Goodwin L."/>
            <person name="Pitluck S."/>
            <person name="Ivanova N."/>
            <person name="Mavromatis K."/>
            <person name="Mikhailova N."/>
            <person name="Pati A."/>
            <person name="Chen A."/>
            <person name="Palaniappan K."/>
            <person name="Hauser L."/>
            <person name="Chang Y.J."/>
            <person name="Jeffries C.D."/>
            <person name="Munk C."/>
            <person name="Kiss H."/>
            <person name="Chain P."/>
            <person name="Han C."/>
            <person name="Brettin T."/>
            <person name="Detter J.C."/>
            <person name="Schuler E."/>
            <person name="Goker M."/>
            <person name="Rohde M."/>
            <person name="Bristow J."/>
            <person name="Eisen J.A."/>
            <person name="Markowitz V."/>
            <person name="Hugenholtz P."/>
            <person name="Kyrpides N.C."/>
            <person name="Klenk H.P."/>
        </authorList>
    </citation>
    <scope>NUCLEOTIDE SEQUENCE [LARGE SCALE GENOMIC DNA]</scope>
    <source>
        <strain evidence="12">ATCC 49802 / DSM 20745 / S 6022</strain>
    </source>
</reference>
<dbReference type="Pfam" id="PF25230">
    <property type="entry name" value="DUF7846"/>
    <property type="match status" value="1"/>
</dbReference>
<feature type="transmembrane region" description="Helical" evidence="8">
    <location>
        <begin position="310"/>
        <end position="329"/>
    </location>
</feature>
<keyword evidence="3" id="KW-0328">Glycosyltransferase</keyword>
<evidence type="ECO:0000256" key="4">
    <source>
        <dbReference type="ARBA" id="ARBA00022679"/>
    </source>
</evidence>
<keyword evidence="7 8" id="KW-0472">Membrane</keyword>
<dbReference type="InterPro" id="IPR038731">
    <property type="entry name" value="RgtA/B/C-like"/>
</dbReference>
<feature type="transmembrane region" description="Helical" evidence="8">
    <location>
        <begin position="133"/>
        <end position="153"/>
    </location>
</feature>
<dbReference type="STRING" id="479434.Sthe_3254"/>
<feature type="domain" description="DUF7846" evidence="10">
    <location>
        <begin position="472"/>
        <end position="525"/>
    </location>
</feature>
<feature type="transmembrane region" description="Helical" evidence="8">
    <location>
        <begin position="184"/>
        <end position="200"/>
    </location>
</feature>
<comment type="subcellular location">
    <subcellularLocation>
        <location evidence="1">Cell membrane</location>
        <topology evidence="1">Multi-pass membrane protein</topology>
    </subcellularLocation>
</comment>
<evidence type="ECO:0000256" key="7">
    <source>
        <dbReference type="ARBA" id="ARBA00023136"/>
    </source>
</evidence>
<feature type="transmembrane region" description="Helical" evidence="8">
    <location>
        <begin position="206"/>
        <end position="224"/>
    </location>
</feature>
<feature type="domain" description="Glycosyltransferase RgtA/B/C/D-like" evidence="9">
    <location>
        <begin position="96"/>
        <end position="238"/>
    </location>
</feature>
<dbReference type="PANTHER" id="PTHR33908:SF11">
    <property type="entry name" value="MEMBRANE PROTEIN"/>
    <property type="match status" value="1"/>
</dbReference>
<keyword evidence="6 8" id="KW-1133">Transmembrane helix</keyword>
<evidence type="ECO:0000256" key="3">
    <source>
        <dbReference type="ARBA" id="ARBA00022676"/>
    </source>
</evidence>
<dbReference type="eggNOG" id="COG1287">
    <property type="taxonomic scope" value="Bacteria"/>
</dbReference>
<keyword evidence="2" id="KW-1003">Cell membrane</keyword>
<organism evidence="11 12">
    <name type="scientific">Sphaerobacter thermophilus (strain ATCC 49802 / DSM 20745 / KCCM 41009 / NCIMB 13125 / S 6022)</name>
    <dbReference type="NCBI Taxonomy" id="479434"/>
    <lineage>
        <taxon>Bacteria</taxon>
        <taxon>Pseudomonadati</taxon>
        <taxon>Thermomicrobiota</taxon>
        <taxon>Thermomicrobia</taxon>
        <taxon>Sphaerobacterales</taxon>
        <taxon>Sphaerobacterineae</taxon>
        <taxon>Sphaerobacteraceae</taxon>
        <taxon>Sphaerobacter</taxon>
    </lineage>
</organism>
<evidence type="ECO:0000313" key="11">
    <source>
        <dbReference type="EMBL" id="ACZ40654.1"/>
    </source>
</evidence>
<reference evidence="12" key="1">
    <citation type="submission" date="2009-11" db="EMBL/GenBank/DDBJ databases">
        <title>The complete chromosome 2 of Sphaerobacter thermophilus DSM 20745.</title>
        <authorList>
            <person name="Lucas S."/>
            <person name="Copeland A."/>
            <person name="Lapidus A."/>
            <person name="Glavina del Rio T."/>
            <person name="Dalin E."/>
            <person name="Tice H."/>
            <person name="Bruce D."/>
            <person name="Goodwin L."/>
            <person name="Pitluck S."/>
            <person name="Kyrpides N."/>
            <person name="Mavromatis K."/>
            <person name="Ivanova N."/>
            <person name="Mikhailova N."/>
            <person name="LaButti K.M."/>
            <person name="Clum A."/>
            <person name="Sun H.I."/>
            <person name="Brettin T."/>
            <person name="Detter J.C."/>
            <person name="Han C."/>
            <person name="Larimer F."/>
            <person name="Land M."/>
            <person name="Hauser L."/>
            <person name="Markowitz V."/>
            <person name="Cheng J.F."/>
            <person name="Hugenholtz P."/>
            <person name="Woyke T."/>
            <person name="Wu D."/>
            <person name="Steenblock K."/>
            <person name="Schneider S."/>
            <person name="Pukall R."/>
            <person name="Goeker M."/>
            <person name="Klenk H.P."/>
            <person name="Eisen J.A."/>
        </authorList>
    </citation>
    <scope>NUCLEOTIDE SEQUENCE [LARGE SCALE GENOMIC DNA]</scope>
    <source>
        <strain evidence="12">ATCC 49802 / DSM 20745 / S 6022</strain>
    </source>
</reference>
<feature type="transmembrane region" description="Helical" evidence="8">
    <location>
        <begin position="350"/>
        <end position="370"/>
    </location>
</feature>
<dbReference type="GO" id="GO:0005886">
    <property type="term" value="C:plasma membrane"/>
    <property type="evidence" value="ECO:0007669"/>
    <property type="project" value="UniProtKB-SubCell"/>
</dbReference>
<keyword evidence="5 8" id="KW-0812">Transmembrane</keyword>
<evidence type="ECO:0000256" key="2">
    <source>
        <dbReference type="ARBA" id="ARBA00022475"/>
    </source>
</evidence>
<dbReference type="GO" id="GO:0009103">
    <property type="term" value="P:lipopolysaccharide biosynthetic process"/>
    <property type="evidence" value="ECO:0007669"/>
    <property type="project" value="UniProtKB-ARBA"/>
</dbReference>
<dbReference type="Proteomes" id="UP000002027">
    <property type="component" value="Chromosome 2"/>
</dbReference>
<dbReference type="EMBL" id="CP001824">
    <property type="protein sequence ID" value="ACZ40654.1"/>
    <property type="molecule type" value="Genomic_DNA"/>
</dbReference>
<dbReference type="InterPro" id="IPR050297">
    <property type="entry name" value="LipidA_mod_glycosyltrf_83"/>
</dbReference>
<feature type="transmembrane region" description="Helical" evidence="8">
    <location>
        <begin position="420"/>
        <end position="439"/>
    </location>
</feature>
<protein>
    <submittedName>
        <fullName evidence="11">Uncharacterized protein</fullName>
    </submittedName>
</protein>
<dbReference type="KEGG" id="sti:Sthe_3254"/>
<dbReference type="AlphaFoldDB" id="D1CA11"/>
<dbReference type="HOGENOM" id="CLU_527775_0_0_0"/>
<keyword evidence="12" id="KW-1185">Reference proteome</keyword>
<sequence>MIEPVPSPPNAMPRGPRVPTGLLALGLALWALLMAAWVSTAVFDRLPHVEDEVAFLFQARTFAAGHVVAPAPPEPSSFSIPFVIVRDGMWFGKYPPGYPLVLALGVLIDQPWLFNPIAGAVAIVLLYRAGRTLYSPGTGLLAAALLALSPFFLLQAGSFMSHVAGLIWALALLLLFARARSTGALLPAVAAGAAVGMLFLSRPLTAVGVGLPFALLAAVDFITGATGRRRALALAAGFLPFVALLLAYNAYTTGSPVRFGYELWWEYDRIGFGPDIGPRGHDLARGILNTRYNLDALRHLLYGWPERLTLLPAGIAVAVAALALLWHAAPLRRYVALVRRWPPARGSAPWGWDLLLAASVVSLVVVHIAYWTPGQMYGPRYYFEATGALALLTARGLLHLAGALAWALRQARLPARWSRPLAAGAVLVPVVVLSVSGLATDGVREFRAYHDWYDINGDGLRRVEAARLEHALVFVDAGYWTAYAPFFAQNSPALDGDIIYALDRGPARNQALAAHFPDRAVYRYADGQVTAVGP</sequence>
<feature type="transmembrane region" description="Helical" evidence="8">
    <location>
        <begin position="231"/>
        <end position="251"/>
    </location>
</feature>
<feature type="transmembrane region" description="Helical" evidence="8">
    <location>
        <begin position="100"/>
        <end position="126"/>
    </location>
</feature>
<name>D1CA11_SPHTD</name>
<evidence type="ECO:0000256" key="5">
    <source>
        <dbReference type="ARBA" id="ARBA00022692"/>
    </source>
</evidence>
<dbReference type="Pfam" id="PF13231">
    <property type="entry name" value="PMT_2"/>
    <property type="match status" value="1"/>
</dbReference>
<evidence type="ECO:0000313" key="12">
    <source>
        <dbReference type="Proteomes" id="UP000002027"/>
    </source>
</evidence>
<evidence type="ECO:0000256" key="8">
    <source>
        <dbReference type="SAM" id="Phobius"/>
    </source>
</evidence>
<proteinExistence type="predicted"/>
<evidence type="ECO:0000256" key="1">
    <source>
        <dbReference type="ARBA" id="ARBA00004651"/>
    </source>
</evidence>
<dbReference type="InterPro" id="IPR057168">
    <property type="entry name" value="DUF7846"/>
</dbReference>
<dbReference type="GO" id="GO:0016763">
    <property type="term" value="F:pentosyltransferase activity"/>
    <property type="evidence" value="ECO:0007669"/>
    <property type="project" value="TreeGrafter"/>
</dbReference>
<evidence type="ECO:0000259" key="10">
    <source>
        <dbReference type="Pfam" id="PF25230"/>
    </source>
</evidence>
<keyword evidence="4" id="KW-0808">Transferase</keyword>
<accession>D1CA11</accession>